<comment type="caution">
    <text evidence="1">The sequence shown here is derived from an EMBL/GenBank/DDBJ whole genome shotgun (WGS) entry which is preliminary data.</text>
</comment>
<dbReference type="Proteomes" id="UP000887320">
    <property type="component" value="Unassembled WGS sequence"/>
</dbReference>
<sequence length="171" mass="19632">MKKKYILGFVVFILGCQNASHQSLEKTITVTPSQKISYSILGSEEKPALAITGNLISSVSLKEILIKKQFDFARIECDQLNEFKPYAYLKVKEEKREMDAFQSNFLMKICPEDDANSEHCVKNLEDFKNRIKTNLNCEVVFGGMTKPKTIISNRFKIDNHQILNAEKYVLE</sequence>
<dbReference type="EMBL" id="JAHWXT010000007">
    <property type="protein sequence ID" value="MCF0266440.1"/>
    <property type="molecule type" value="Genomic_DNA"/>
</dbReference>
<organism evidence="1 2">
    <name type="scientific">Acinetobacter guillouiae</name>
    <name type="common">Acinetobacter genomosp. 11</name>
    <dbReference type="NCBI Taxonomy" id="106649"/>
    <lineage>
        <taxon>Bacteria</taxon>
        <taxon>Pseudomonadati</taxon>
        <taxon>Pseudomonadota</taxon>
        <taxon>Gammaproteobacteria</taxon>
        <taxon>Moraxellales</taxon>
        <taxon>Moraxellaceae</taxon>
        <taxon>Acinetobacter</taxon>
    </lineage>
</organism>
<evidence type="ECO:0000313" key="1">
    <source>
        <dbReference type="EMBL" id="MCF0266440.1"/>
    </source>
</evidence>
<name>A0A8X8KG01_ACIGI</name>
<proteinExistence type="predicted"/>
<protein>
    <recommendedName>
        <fullName evidence="3">Lipoprotein</fullName>
    </recommendedName>
</protein>
<evidence type="ECO:0008006" key="3">
    <source>
        <dbReference type="Google" id="ProtNLM"/>
    </source>
</evidence>
<accession>A0A8X8KG01</accession>
<evidence type="ECO:0000313" key="2">
    <source>
        <dbReference type="Proteomes" id="UP000887320"/>
    </source>
</evidence>
<reference evidence="1" key="1">
    <citation type="submission" date="2021-07" db="EMBL/GenBank/DDBJ databases">
        <authorList>
            <person name="Fernandez M."/>
            <person name="Pereira P."/>
            <person name="Torres Tejerizo G.A."/>
            <person name="Gonzalez P."/>
            <person name="Agostini E."/>
        </authorList>
    </citation>
    <scope>NUCLEOTIDE SEQUENCE</scope>
    <source>
        <strain evidence="1">SFC 500-1A</strain>
    </source>
</reference>
<dbReference type="PROSITE" id="PS51257">
    <property type="entry name" value="PROKAR_LIPOPROTEIN"/>
    <property type="match status" value="1"/>
</dbReference>
<dbReference type="RefSeq" id="WP_234624093.1">
    <property type="nucleotide sequence ID" value="NZ_JAHWXT010000007.1"/>
</dbReference>
<dbReference type="AlphaFoldDB" id="A0A8X8KG01"/>
<gene>
    <name evidence="1" type="ORF">KW868_18475</name>
</gene>